<feature type="transmembrane region" description="Helical" evidence="1">
    <location>
        <begin position="70"/>
        <end position="88"/>
    </location>
</feature>
<feature type="transmembrane region" description="Helical" evidence="1">
    <location>
        <begin position="132"/>
        <end position="156"/>
    </location>
</feature>
<geneLocation type="plastid" evidence="2"/>
<dbReference type="EMBL" id="KY212106">
    <property type="protein sequence ID" value="ASB29816.1"/>
    <property type="molecule type" value="Genomic_DNA"/>
</dbReference>
<evidence type="ECO:0000256" key="1">
    <source>
        <dbReference type="SAM" id="Phobius"/>
    </source>
</evidence>
<protein>
    <recommendedName>
        <fullName evidence="3">ABC transporter permease</fullName>
    </recommendedName>
</protein>
<dbReference type="InterPro" id="IPR030802">
    <property type="entry name" value="Permease_MalE"/>
</dbReference>
<feature type="transmembrane region" description="Helical" evidence="1">
    <location>
        <begin position="6"/>
        <end position="24"/>
    </location>
</feature>
<reference evidence="2" key="1">
    <citation type="submission" date="2016-11" db="EMBL/GenBank/DDBJ databases">
        <title>Complete organellar and ribosomal genomic analysis of the lectotype specimen of the reef forming species Porolithon onkodes (Heydrich) Foslie.</title>
        <authorList>
            <person name="Hughey J.R."/>
            <person name="Gabrielson P.W."/>
        </authorList>
    </citation>
    <scope>NUCLEOTIDE SEQUENCE</scope>
</reference>
<keyword evidence="1" id="KW-0472">Membrane</keyword>
<gene>
    <name evidence="2" type="primary">ycf63</name>
</gene>
<keyword evidence="1" id="KW-1133">Transmembrane helix</keyword>
<sequence length="259" mass="29174">MSMLKIKRFIFITRFRLIFNYLFFSYRINFLNRKNLIRYIFIIGPESLGIVLLTACFIGIVFTLQIVKEFLYLNVSSSIGAILSLAFIRELAPVLTTVILTGKIGSSFAAELATMKVTEQIDALYLLRVEPIFYLVFPRLIACLLMLPCLNVIFLFTSLSSSIFTCSIFYNIHPSIFLYSVFIALSIKDFIKSITKTIVFSFIIIIVSCLFGLTVEGGSKSVGQATTSSVVFILLLVFILDCILTYVLFNQVGSIIKSI</sequence>
<dbReference type="GeneID" id="37507746"/>
<dbReference type="AlphaFoldDB" id="A0A2Z2KSC9"/>
<keyword evidence="2" id="KW-0934">Plastid</keyword>
<feature type="transmembrane region" description="Helical" evidence="1">
    <location>
        <begin position="162"/>
        <end position="185"/>
    </location>
</feature>
<evidence type="ECO:0008006" key="3">
    <source>
        <dbReference type="Google" id="ProtNLM"/>
    </source>
</evidence>
<organism evidence="2">
    <name type="scientific">Porolithon onkodes</name>
    <dbReference type="NCBI Taxonomy" id="231751"/>
    <lineage>
        <taxon>Eukaryota</taxon>
        <taxon>Rhodophyta</taxon>
        <taxon>Florideophyceae</taxon>
        <taxon>Corallinophycidae</taxon>
        <taxon>Corallinales</taxon>
        <taxon>Porolithaceae</taxon>
        <taxon>Porolithon</taxon>
    </lineage>
</organism>
<evidence type="ECO:0000313" key="2">
    <source>
        <dbReference type="EMBL" id="ASB29816.1"/>
    </source>
</evidence>
<proteinExistence type="predicted"/>
<feature type="transmembrane region" description="Helical" evidence="1">
    <location>
        <begin position="197"/>
        <end position="215"/>
    </location>
</feature>
<keyword evidence="1" id="KW-0812">Transmembrane</keyword>
<accession>A0A2Z2KSC9</accession>
<feature type="transmembrane region" description="Helical" evidence="1">
    <location>
        <begin position="227"/>
        <end position="249"/>
    </location>
</feature>
<dbReference type="GO" id="GO:0005548">
    <property type="term" value="F:phospholipid transporter activity"/>
    <property type="evidence" value="ECO:0007669"/>
    <property type="project" value="TreeGrafter"/>
</dbReference>
<dbReference type="Pfam" id="PF02405">
    <property type="entry name" value="MlaE"/>
    <property type="match status" value="1"/>
</dbReference>
<name>A0A2Z2KSC9_9FLOR</name>
<dbReference type="PANTHER" id="PTHR30188:SF4">
    <property type="entry name" value="PROTEIN TRIGALACTOSYLDIACYLGLYCEROL 1, CHLOROPLASTIC"/>
    <property type="match status" value="1"/>
</dbReference>
<dbReference type="GO" id="GO:0043190">
    <property type="term" value="C:ATP-binding cassette (ABC) transporter complex"/>
    <property type="evidence" value="ECO:0007669"/>
    <property type="project" value="InterPro"/>
</dbReference>
<dbReference type="PANTHER" id="PTHR30188">
    <property type="entry name" value="ABC TRANSPORTER PERMEASE PROTEIN-RELATED"/>
    <property type="match status" value="1"/>
</dbReference>
<feature type="transmembrane region" description="Helical" evidence="1">
    <location>
        <begin position="36"/>
        <end position="64"/>
    </location>
</feature>
<dbReference type="RefSeq" id="YP_009502215.1">
    <property type="nucleotide sequence ID" value="NC_038144.1"/>
</dbReference>